<sequence>MDQQLHSSPIQTMYSTNMFTEPHYIAYPHDDVDECDIAKAAATSSSTRSPNTVIFAVDELSSVFRVADDHIEHDESFLIHHQDETSMNNDKNTGTTTTMLRRGRYLTPSSFTTDGELSTFSEDTEEGSDESSGSDDNDEQHRFYPRRRSSAMSIFRASSGTKRRCEFEADDDITILTKRICSAPLLCHANPIGSDDGCDDEEELSLSSASSYAFASPFKRICRSGNSTAAVDTISFNSLFSEATSTLPAASSNTGNVNNVTLTHLHHPLSLETSPFAKLFPKNTEYQG</sequence>
<gene>
    <name evidence="2" type="ORF">ACHAWU_009806</name>
</gene>
<organism evidence="2 3">
    <name type="scientific">Discostella pseudostelligera</name>
    <dbReference type="NCBI Taxonomy" id="259834"/>
    <lineage>
        <taxon>Eukaryota</taxon>
        <taxon>Sar</taxon>
        <taxon>Stramenopiles</taxon>
        <taxon>Ochrophyta</taxon>
        <taxon>Bacillariophyta</taxon>
        <taxon>Coscinodiscophyceae</taxon>
        <taxon>Thalassiosirophycidae</taxon>
        <taxon>Stephanodiscales</taxon>
        <taxon>Stephanodiscaceae</taxon>
        <taxon>Discostella</taxon>
    </lineage>
</organism>
<evidence type="ECO:0000313" key="2">
    <source>
        <dbReference type="EMBL" id="KAL3759659.1"/>
    </source>
</evidence>
<reference evidence="2 3" key="1">
    <citation type="submission" date="2024-10" db="EMBL/GenBank/DDBJ databases">
        <title>Updated reference genomes for cyclostephanoid diatoms.</title>
        <authorList>
            <person name="Roberts W.R."/>
            <person name="Alverson A.J."/>
        </authorList>
    </citation>
    <scope>NUCLEOTIDE SEQUENCE [LARGE SCALE GENOMIC DNA]</scope>
    <source>
        <strain evidence="2 3">AJA232-27</strain>
    </source>
</reference>
<proteinExistence type="predicted"/>
<accession>A0ABD3MAM2</accession>
<comment type="caution">
    <text evidence="2">The sequence shown here is derived from an EMBL/GenBank/DDBJ whole genome shotgun (WGS) entry which is preliminary data.</text>
</comment>
<dbReference type="Proteomes" id="UP001530293">
    <property type="component" value="Unassembled WGS sequence"/>
</dbReference>
<feature type="compositionally biased region" description="Acidic residues" evidence="1">
    <location>
        <begin position="122"/>
        <end position="138"/>
    </location>
</feature>
<dbReference type="AlphaFoldDB" id="A0ABD3MAM2"/>
<name>A0ABD3MAM2_9STRA</name>
<keyword evidence="3" id="KW-1185">Reference proteome</keyword>
<evidence type="ECO:0000313" key="3">
    <source>
        <dbReference type="Proteomes" id="UP001530293"/>
    </source>
</evidence>
<feature type="region of interest" description="Disordered" evidence="1">
    <location>
        <begin position="84"/>
        <end position="145"/>
    </location>
</feature>
<evidence type="ECO:0000256" key="1">
    <source>
        <dbReference type="SAM" id="MobiDB-lite"/>
    </source>
</evidence>
<feature type="compositionally biased region" description="Polar residues" evidence="1">
    <location>
        <begin position="108"/>
        <end position="120"/>
    </location>
</feature>
<dbReference type="EMBL" id="JALLBG020000199">
    <property type="protein sequence ID" value="KAL3759659.1"/>
    <property type="molecule type" value="Genomic_DNA"/>
</dbReference>
<protein>
    <submittedName>
        <fullName evidence="2">Uncharacterized protein</fullName>
    </submittedName>
</protein>